<dbReference type="InterPro" id="IPR000873">
    <property type="entry name" value="AMP-dep_synth/lig_dom"/>
</dbReference>
<evidence type="ECO:0000313" key="3">
    <source>
        <dbReference type="Proteomes" id="UP001501020"/>
    </source>
</evidence>
<sequence length="305" mass="31438">MLDGETGAVGVTEATVTQTVLAAMQADGGRTAVVDRGRELRRAWFAEAVPAAARGLRWHGVRAGDVGAIHLADACDLALAVHAVGAAGAVPAPLPPGASAEDLAVMMTEVGARFLLTDRETAVRSLAAADASYVRQAFAFGDVPGATPFGRLLETGAGFGEPPPPDPLRDAALRLARPREDVTHADRLADLYRLGGAVTLGEDDVLVCCGSDVPVRTWIGLIDLCLVQGAAFAGVPEPGARDLLEAILKYDATAVVVSPAKLRALAFDHGAVPMPGVRVLVTGTPSTEAAHACRARHGWTVSPLA</sequence>
<dbReference type="PANTHER" id="PTHR43767">
    <property type="entry name" value="LONG-CHAIN-FATTY-ACID--COA LIGASE"/>
    <property type="match status" value="1"/>
</dbReference>
<gene>
    <name evidence="2" type="ORF">GCM10009727_84410</name>
</gene>
<proteinExistence type="predicted"/>
<comment type="caution">
    <text evidence="2">The sequence shown here is derived from an EMBL/GenBank/DDBJ whole genome shotgun (WGS) entry which is preliminary data.</text>
</comment>
<dbReference type="InterPro" id="IPR050237">
    <property type="entry name" value="ATP-dep_AMP-bd_enzyme"/>
</dbReference>
<dbReference type="Proteomes" id="UP001501020">
    <property type="component" value="Unassembled WGS sequence"/>
</dbReference>
<dbReference type="Gene3D" id="3.40.50.12780">
    <property type="entry name" value="N-terminal domain of ligase-like"/>
    <property type="match status" value="1"/>
</dbReference>
<keyword evidence="3" id="KW-1185">Reference proteome</keyword>
<evidence type="ECO:0000259" key="1">
    <source>
        <dbReference type="Pfam" id="PF00501"/>
    </source>
</evidence>
<organism evidence="2 3">
    <name type="scientific">Actinomadura napierensis</name>
    <dbReference type="NCBI Taxonomy" id="267854"/>
    <lineage>
        <taxon>Bacteria</taxon>
        <taxon>Bacillati</taxon>
        <taxon>Actinomycetota</taxon>
        <taxon>Actinomycetes</taxon>
        <taxon>Streptosporangiales</taxon>
        <taxon>Thermomonosporaceae</taxon>
        <taxon>Actinomadura</taxon>
    </lineage>
</organism>
<name>A0ABN3AFH8_9ACTN</name>
<dbReference type="RefSeq" id="WP_344281627.1">
    <property type="nucleotide sequence ID" value="NZ_BAAAMR010000129.1"/>
</dbReference>
<feature type="domain" description="AMP-dependent synthetase/ligase" evidence="1">
    <location>
        <begin position="25"/>
        <end position="127"/>
    </location>
</feature>
<dbReference type="InterPro" id="IPR042099">
    <property type="entry name" value="ANL_N_sf"/>
</dbReference>
<accession>A0ABN3AFH8</accession>
<dbReference type="Pfam" id="PF00501">
    <property type="entry name" value="AMP-binding"/>
    <property type="match status" value="1"/>
</dbReference>
<protein>
    <recommendedName>
        <fullName evidence="1">AMP-dependent synthetase/ligase domain-containing protein</fullName>
    </recommendedName>
</protein>
<evidence type="ECO:0000313" key="2">
    <source>
        <dbReference type="EMBL" id="GAA2165587.1"/>
    </source>
</evidence>
<dbReference type="EMBL" id="BAAAMR010000129">
    <property type="protein sequence ID" value="GAA2165587.1"/>
    <property type="molecule type" value="Genomic_DNA"/>
</dbReference>
<dbReference type="PANTHER" id="PTHR43767:SF1">
    <property type="entry name" value="NONRIBOSOMAL PEPTIDE SYNTHASE PES1 (EUROFUNG)-RELATED"/>
    <property type="match status" value="1"/>
</dbReference>
<reference evidence="2 3" key="1">
    <citation type="journal article" date="2019" name="Int. J. Syst. Evol. Microbiol.">
        <title>The Global Catalogue of Microorganisms (GCM) 10K type strain sequencing project: providing services to taxonomists for standard genome sequencing and annotation.</title>
        <authorList>
            <consortium name="The Broad Institute Genomics Platform"/>
            <consortium name="The Broad Institute Genome Sequencing Center for Infectious Disease"/>
            <person name="Wu L."/>
            <person name="Ma J."/>
        </authorList>
    </citation>
    <scope>NUCLEOTIDE SEQUENCE [LARGE SCALE GENOMIC DNA]</scope>
    <source>
        <strain evidence="2 3">JCM 13850</strain>
    </source>
</reference>
<dbReference type="SUPFAM" id="SSF56801">
    <property type="entry name" value="Acetyl-CoA synthetase-like"/>
    <property type="match status" value="1"/>
</dbReference>